<dbReference type="RefSeq" id="WP_264981079.1">
    <property type="nucleotide sequence ID" value="NZ_AP026708.1"/>
</dbReference>
<evidence type="ECO:0000259" key="1">
    <source>
        <dbReference type="Pfam" id="PF05050"/>
    </source>
</evidence>
<dbReference type="InterPro" id="IPR052514">
    <property type="entry name" value="SAM-dependent_MTase"/>
</dbReference>
<dbReference type="PANTHER" id="PTHR34203:SF15">
    <property type="entry name" value="SLL1173 PROTEIN"/>
    <property type="match status" value="1"/>
</dbReference>
<gene>
    <name evidence="2" type="ORF">JCM14722_17250</name>
</gene>
<dbReference type="EMBL" id="AP026708">
    <property type="protein sequence ID" value="BDQ34183.1"/>
    <property type="molecule type" value="Genomic_DNA"/>
</dbReference>
<keyword evidence="3" id="KW-1185">Reference proteome</keyword>
<organism evidence="2 3">
    <name type="scientific">Pseudodesulfovibrio portus</name>
    <dbReference type="NCBI Taxonomy" id="231439"/>
    <lineage>
        <taxon>Bacteria</taxon>
        <taxon>Pseudomonadati</taxon>
        <taxon>Thermodesulfobacteriota</taxon>
        <taxon>Desulfovibrionia</taxon>
        <taxon>Desulfovibrionales</taxon>
        <taxon>Desulfovibrionaceae</taxon>
    </lineage>
</organism>
<name>A0ABM8ARW4_9BACT</name>
<dbReference type="Gene3D" id="3.40.50.150">
    <property type="entry name" value="Vaccinia Virus protein VP39"/>
    <property type="match status" value="1"/>
</dbReference>
<evidence type="ECO:0000313" key="2">
    <source>
        <dbReference type="EMBL" id="BDQ34183.1"/>
    </source>
</evidence>
<sequence length="309" mass="35134">MLKQFMEFPLPISRKLKLSVLKRMLPPESTEFIVDATYCGAHMTLDLLDGPQRAIYQHDGAEKFMLHFLRDYLRTLPGPQTFLDIGANAGNHTFFMADHADRVFAFEPQHSLSSRLKDIVNAHPHLGNVTVCDFALGTEDKTDYIYDVGKCSGARSIIRNHADDAVAEEISIRHGDTVVRELGIESIAAVKIDVEGYEPLVLTGLAETLDKHRPVIVFEHSEANRDSYDGFEGMKKLFPDNYDFFQFDRRGAYRYHNARRGFYTVFPFRYDQPVNIIATGGVANLIACPREAAIPQTNFTPWPFETRKR</sequence>
<dbReference type="NCBIfam" id="TIGR01444">
    <property type="entry name" value="fkbM_fam"/>
    <property type="match status" value="1"/>
</dbReference>
<feature type="domain" description="Methyltransferase FkbM" evidence="1">
    <location>
        <begin position="84"/>
        <end position="226"/>
    </location>
</feature>
<proteinExistence type="predicted"/>
<dbReference type="InterPro" id="IPR029063">
    <property type="entry name" value="SAM-dependent_MTases_sf"/>
</dbReference>
<dbReference type="PANTHER" id="PTHR34203">
    <property type="entry name" value="METHYLTRANSFERASE, FKBM FAMILY PROTEIN"/>
    <property type="match status" value="1"/>
</dbReference>
<accession>A0ABM8ARW4</accession>
<dbReference type="Proteomes" id="UP001061361">
    <property type="component" value="Chromosome"/>
</dbReference>
<dbReference type="InterPro" id="IPR006342">
    <property type="entry name" value="FkbM_mtfrase"/>
</dbReference>
<reference evidence="2" key="1">
    <citation type="submission" date="2022-08" db="EMBL/GenBank/DDBJ databases">
        <title>Genome Sequence of the sulphate-reducing bacterium, Pseudodesulfovibrio portus JCM14722.</title>
        <authorList>
            <person name="Kondo R."/>
            <person name="Kataoka T."/>
        </authorList>
    </citation>
    <scope>NUCLEOTIDE SEQUENCE</scope>
    <source>
        <strain evidence="2">JCM 14722</strain>
    </source>
</reference>
<dbReference type="Pfam" id="PF05050">
    <property type="entry name" value="Methyltransf_21"/>
    <property type="match status" value="1"/>
</dbReference>
<protein>
    <recommendedName>
        <fullName evidence="1">Methyltransferase FkbM domain-containing protein</fullName>
    </recommendedName>
</protein>
<evidence type="ECO:0000313" key="3">
    <source>
        <dbReference type="Proteomes" id="UP001061361"/>
    </source>
</evidence>
<dbReference type="SUPFAM" id="SSF53335">
    <property type="entry name" value="S-adenosyl-L-methionine-dependent methyltransferases"/>
    <property type="match status" value="1"/>
</dbReference>